<dbReference type="SUPFAM" id="SSF55729">
    <property type="entry name" value="Acyl-CoA N-acyltransferases (Nat)"/>
    <property type="match status" value="1"/>
</dbReference>
<dbReference type="InterPro" id="IPR051016">
    <property type="entry name" value="Diverse_Substrate_AcTransf"/>
</dbReference>
<keyword evidence="3" id="KW-0012">Acyltransferase</keyword>
<name>H6RE08_9BACT</name>
<dbReference type="Pfam" id="PF00583">
    <property type="entry name" value="Acetyltransf_1"/>
    <property type="match status" value="1"/>
</dbReference>
<evidence type="ECO:0000256" key="3">
    <source>
        <dbReference type="ARBA" id="ARBA00023315"/>
    </source>
</evidence>
<accession>H6RE08</accession>
<dbReference type="InterPro" id="IPR000182">
    <property type="entry name" value="GNAT_dom"/>
</dbReference>
<protein>
    <submittedName>
        <fullName evidence="5">GCN5-related N-acetyltransferase</fullName>
    </submittedName>
</protein>
<evidence type="ECO:0000256" key="2">
    <source>
        <dbReference type="ARBA" id="ARBA00022679"/>
    </source>
</evidence>
<evidence type="ECO:0000259" key="4">
    <source>
        <dbReference type="PROSITE" id="PS51186"/>
    </source>
</evidence>
<dbReference type="PANTHER" id="PTHR10545">
    <property type="entry name" value="DIAMINE N-ACETYLTRANSFERASE"/>
    <property type="match status" value="1"/>
</dbReference>
<reference evidence="5" key="2">
    <citation type="submission" date="2012-02" db="EMBL/GenBank/DDBJ databases">
        <authorList>
            <person name="Genoscope - CEA"/>
        </authorList>
    </citation>
    <scope>NUCLEOTIDE SEQUENCE</scope>
</reference>
<dbReference type="Gene3D" id="3.40.630.30">
    <property type="match status" value="1"/>
</dbReference>
<dbReference type="PROSITE" id="PS51186">
    <property type="entry name" value="GNAT"/>
    <property type="match status" value="1"/>
</dbReference>
<evidence type="ECO:0000256" key="1">
    <source>
        <dbReference type="ARBA" id="ARBA00008694"/>
    </source>
</evidence>
<evidence type="ECO:0000313" key="5">
    <source>
        <dbReference type="EMBL" id="CCF99269.1"/>
    </source>
</evidence>
<reference evidence="5" key="1">
    <citation type="journal article" date="2012" name="Environ. Microbiol.">
        <title>Genomic content of uncultured Bacteroidetes from contrasting oceanic provinces in the North Atlantic Ocean.</title>
        <authorList>
            <person name="Gomez-Pereira P.R."/>
            <person name="Schuler M."/>
            <person name="Fuchs B.M."/>
            <person name="Bennke C."/>
            <person name="Teeling H."/>
            <person name="Waldmann J."/>
            <person name="Richter M."/>
            <person name="Barbe V."/>
            <person name="Bataille E."/>
            <person name="Glockner F.O."/>
            <person name="Amann R."/>
        </authorList>
    </citation>
    <scope>NUCLEOTIDE SEQUENCE</scope>
</reference>
<dbReference type="AlphaFoldDB" id="H6RE08"/>
<proteinExistence type="inferred from homology"/>
<feature type="domain" description="N-acetyltransferase" evidence="4">
    <location>
        <begin position="8"/>
        <end position="155"/>
    </location>
</feature>
<dbReference type="PANTHER" id="PTHR10545:SF29">
    <property type="entry name" value="GH14572P-RELATED"/>
    <property type="match status" value="1"/>
</dbReference>
<organism evidence="5">
    <name type="scientific">uncultured Flavobacteriia bacterium</name>
    <dbReference type="NCBI Taxonomy" id="212695"/>
    <lineage>
        <taxon>Bacteria</taxon>
        <taxon>Pseudomonadati</taxon>
        <taxon>Bacteroidota</taxon>
        <taxon>Flavobacteriia</taxon>
        <taxon>environmental samples</taxon>
    </lineage>
</organism>
<dbReference type="EMBL" id="FO117575">
    <property type="protein sequence ID" value="CCF99269.1"/>
    <property type="molecule type" value="Genomic_DNA"/>
</dbReference>
<dbReference type="GO" id="GO:0008080">
    <property type="term" value="F:N-acetyltransferase activity"/>
    <property type="evidence" value="ECO:0007669"/>
    <property type="project" value="TreeGrafter"/>
</dbReference>
<dbReference type="InterPro" id="IPR016181">
    <property type="entry name" value="Acyl_CoA_acyltransferase"/>
</dbReference>
<dbReference type="CDD" id="cd04301">
    <property type="entry name" value="NAT_SF"/>
    <property type="match status" value="1"/>
</dbReference>
<dbReference type="FunFam" id="3.40.630.30:FF:000064">
    <property type="entry name" value="GNAT family acetyltransferase"/>
    <property type="match status" value="1"/>
</dbReference>
<comment type="similarity">
    <text evidence="1">Belongs to the acetyltransferase family.</text>
</comment>
<gene>
    <name evidence="5" type="ORF">VIS_S3AVA40015</name>
</gene>
<keyword evidence="2 5" id="KW-0808">Transferase</keyword>
<sequence length="155" mass="17965">MNLSTNKTIIRSADENDAESILVLVRELALYENAADQVTASVHDYESNLKKGKIFCKIAEVDHKMVGIALYYETFSTWKGLIYYLEDFIVSEKYRGFGIGKMLMEAFINEAISANATLVKWQVLDWNEPAIKFYEKMGAKIEKEWWNVKMFLKEI</sequence>